<comment type="caution">
    <text evidence="2">The sequence shown here is derived from an EMBL/GenBank/DDBJ whole genome shotgun (WGS) entry which is preliminary data.</text>
</comment>
<evidence type="ECO:0000313" key="2">
    <source>
        <dbReference type="EMBL" id="KAG5635752.1"/>
    </source>
</evidence>
<feature type="compositionally biased region" description="Polar residues" evidence="1">
    <location>
        <begin position="278"/>
        <end position="288"/>
    </location>
</feature>
<feature type="region of interest" description="Disordered" evidence="1">
    <location>
        <begin position="269"/>
        <end position="288"/>
    </location>
</feature>
<feature type="region of interest" description="Disordered" evidence="1">
    <location>
        <begin position="130"/>
        <end position="210"/>
    </location>
</feature>
<organism evidence="2 3">
    <name type="scientific">Sphagnurus paluster</name>
    <dbReference type="NCBI Taxonomy" id="117069"/>
    <lineage>
        <taxon>Eukaryota</taxon>
        <taxon>Fungi</taxon>
        <taxon>Dikarya</taxon>
        <taxon>Basidiomycota</taxon>
        <taxon>Agaricomycotina</taxon>
        <taxon>Agaricomycetes</taxon>
        <taxon>Agaricomycetidae</taxon>
        <taxon>Agaricales</taxon>
        <taxon>Tricholomatineae</taxon>
        <taxon>Lyophyllaceae</taxon>
        <taxon>Sphagnurus</taxon>
    </lineage>
</organism>
<sequence>MSYAFFLRHYRRVFFPGDTPVSDGTELARLFGVGRGILSIEHEVETYDQFMRLCAADQYLQGQRQYANIENQYELVPRYSLSPVYVPTAQLPFDGDSLQPSIFHNGHFHPDGLHSSEAFRKCDLSVEESTSESIRESSPAPSTSSSNTICSNASSSVKPSSTESSENDVSTRRSGRLRTKLTRAFPNTSHSSAKATLLNPKSSGSATSSFPVARGSVKCRWVNCGTQIQREGRTPIHERAFQEKLREHVKAHARAATGGVSGRAVLKNRRSSRRSGRWHTTFTSISSG</sequence>
<dbReference type="Proteomes" id="UP000717328">
    <property type="component" value="Unassembled WGS sequence"/>
</dbReference>
<protein>
    <submittedName>
        <fullName evidence="2">Uncharacterized protein</fullName>
    </submittedName>
</protein>
<dbReference type="EMBL" id="JABCKI010006029">
    <property type="protein sequence ID" value="KAG5635752.1"/>
    <property type="molecule type" value="Genomic_DNA"/>
</dbReference>
<name>A0A9P7FVB2_9AGAR</name>
<gene>
    <name evidence="2" type="ORF">H0H81_010219</name>
</gene>
<accession>A0A9P7FVB2</accession>
<proteinExistence type="predicted"/>
<reference evidence="2" key="1">
    <citation type="submission" date="2021-02" db="EMBL/GenBank/DDBJ databases">
        <authorList>
            <person name="Nieuwenhuis M."/>
            <person name="Van De Peppel L.J.J."/>
        </authorList>
    </citation>
    <scope>NUCLEOTIDE SEQUENCE</scope>
    <source>
        <strain evidence="2">D49</strain>
    </source>
</reference>
<feature type="compositionally biased region" description="Polar residues" evidence="1">
    <location>
        <begin position="185"/>
        <end position="210"/>
    </location>
</feature>
<evidence type="ECO:0000256" key="1">
    <source>
        <dbReference type="SAM" id="MobiDB-lite"/>
    </source>
</evidence>
<keyword evidence="3" id="KW-1185">Reference proteome</keyword>
<evidence type="ECO:0000313" key="3">
    <source>
        <dbReference type="Proteomes" id="UP000717328"/>
    </source>
</evidence>
<feature type="compositionally biased region" description="Low complexity" evidence="1">
    <location>
        <begin position="131"/>
        <end position="164"/>
    </location>
</feature>
<reference evidence="2" key="2">
    <citation type="submission" date="2021-10" db="EMBL/GenBank/DDBJ databases">
        <title>Phylogenomics reveals ancestral predisposition of the termite-cultivated fungus Termitomyces towards a domesticated lifestyle.</title>
        <authorList>
            <person name="Auxier B."/>
            <person name="Grum-Grzhimaylo A."/>
            <person name="Cardenas M.E."/>
            <person name="Lodge J.D."/>
            <person name="Laessoe T."/>
            <person name="Pedersen O."/>
            <person name="Smith M.E."/>
            <person name="Kuyper T.W."/>
            <person name="Franco-Molano E.A."/>
            <person name="Baroni T.J."/>
            <person name="Aanen D.K."/>
        </authorList>
    </citation>
    <scope>NUCLEOTIDE SEQUENCE</scope>
    <source>
        <strain evidence="2">D49</strain>
    </source>
</reference>
<dbReference type="AlphaFoldDB" id="A0A9P7FVB2"/>